<evidence type="ECO:0000313" key="1">
    <source>
        <dbReference type="EMBL" id="CEK54922.1"/>
    </source>
</evidence>
<reference evidence="1" key="1">
    <citation type="submission" date="2014-12" db="EMBL/GenBank/DDBJ databases">
        <title>Insight into the proteome of Arion vulgaris.</title>
        <authorList>
            <person name="Aradska J."/>
            <person name="Bulat T."/>
            <person name="Smidak R."/>
            <person name="Sarate P."/>
            <person name="Gangsoo J."/>
            <person name="Sialana F."/>
            <person name="Bilban M."/>
            <person name="Lubec G."/>
        </authorList>
    </citation>
    <scope>NUCLEOTIDE SEQUENCE</scope>
    <source>
        <tissue evidence="1">Skin</tissue>
    </source>
</reference>
<dbReference type="AlphaFoldDB" id="A0A0B6YFE8"/>
<feature type="non-terminal residue" evidence="1">
    <location>
        <position position="123"/>
    </location>
</feature>
<gene>
    <name evidence="1" type="primary">ORF23937</name>
</gene>
<feature type="non-terminal residue" evidence="1">
    <location>
        <position position="1"/>
    </location>
</feature>
<proteinExistence type="predicted"/>
<protein>
    <submittedName>
        <fullName evidence="1">Uncharacterized protein</fullName>
    </submittedName>
</protein>
<sequence length="123" mass="14145">DIGQITEQEKLPETESSNITAKYTKLANNKNIILYITEMPYSNARLGNQMFQYASLLGIARTQDRKLIVSADHKLLKIYRLHHVITKETITEYQMINENKPVAFDAQLMKLPTKNCIISGYLQ</sequence>
<dbReference type="EMBL" id="HACG01008057">
    <property type="protein sequence ID" value="CEK54922.1"/>
    <property type="molecule type" value="Transcribed_RNA"/>
</dbReference>
<organism evidence="1">
    <name type="scientific">Arion vulgaris</name>
    <dbReference type="NCBI Taxonomy" id="1028688"/>
    <lineage>
        <taxon>Eukaryota</taxon>
        <taxon>Metazoa</taxon>
        <taxon>Spiralia</taxon>
        <taxon>Lophotrochozoa</taxon>
        <taxon>Mollusca</taxon>
        <taxon>Gastropoda</taxon>
        <taxon>Heterobranchia</taxon>
        <taxon>Euthyneura</taxon>
        <taxon>Panpulmonata</taxon>
        <taxon>Eupulmonata</taxon>
        <taxon>Stylommatophora</taxon>
        <taxon>Helicina</taxon>
        <taxon>Arionoidea</taxon>
        <taxon>Arionidae</taxon>
        <taxon>Arion</taxon>
    </lineage>
</organism>
<name>A0A0B6YFE8_9EUPU</name>
<accession>A0A0B6YFE8</accession>